<dbReference type="AlphaFoldDB" id="A0A1Q2GTR6"/>
<proteinExistence type="predicted"/>
<evidence type="ECO:0000313" key="1">
    <source>
        <dbReference type="EMBL" id="AQP98457.1"/>
    </source>
</evidence>
<reference evidence="1 2" key="1">
    <citation type="submission" date="2017-02" db="EMBL/GenBank/DDBJ databases">
        <title>Complete genome sequence of the cold-active Pseudoalteromonas aliena strain EH1 isolated from Arctic seawater.</title>
        <authorList>
            <person name="Kim E."/>
            <person name="Heo E."/>
            <person name="Kim H."/>
            <person name="Kim D."/>
        </authorList>
    </citation>
    <scope>NUCLEOTIDE SEQUENCE [LARGE SCALE GENOMIC DNA]</scope>
    <source>
        <strain evidence="1 2">EH1</strain>
    </source>
</reference>
<dbReference type="EMBL" id="CP019628">
    <property type="protein sequence ID" value="AQP98457.1"/>
    <property type="molecule type" value="Genomic_DNA"/>
</dbReference>
<protein>
    <submittedName>
        <fullName evidence="1">Uncharacterized protein</fullName>
    </submittedName>
</protein>
<evidence type="ECO:0000313" key="2">
    <source>
        <dbReference type="Proteomes" id="UP000188243"/>
    </source>
</evidence>
<name>A0A1Q2GTR6_9GAMM</name>
<dbReference type="STRING" id="247523.B0W48_00800"/>
<gene>
    <name evidence="1" type="ORF">B0W48_00800</name>
</gene>
<organism evidence="1 2">
    <name type="scientific">Pseudoalteromonas aliena</name>
    <dbReference type="NCBI Taxonomy" id="247523"/>
    <lineage>
        <taxon>Bacteria</taxon>
        <taxon>Pseudomonadati</taxon>
        <taxon>Pseudomonadota</taxon>
        <taxon>Gammaproteobacteria</taxon>
        <taxon>Alteromonadales</taxon>
        <taxon>Pseudoalteromonadaceae</taxon>
        <taxon>Pseudoalteromonas</taxon>
    </lineage>
</organism>
<accession>A0A1Q2GTR6</accession>
<dbReference type="Proteomes" id="UP000188243">
    <property type="component" value="Chromosome"/>
</dbReference>
<dbReference type="KEGG" id="paln:B0W48_00800"/>
<sequence length="66" mass="7491">MSTMTVAKTTGVWWISILTAIIRKHRKGLLNAVNGAFDFLSKNAARAHPKRDRKTEVFQYGVEPNF</sequence>